<dbReference type="Pfam" id="PF25790">
    <property type="entry name" value="BCD1"/>
    <property type="match status" value="1"/>
</dbReference>
<name>A0AAN6EZN9_EXODE</name>
<evidence type="ECO:0000256" key="10">
    <source>
        <dbReference type="ARBA" id="ARBA00061949"/>
    </source>
</evidence>
<dbReference type="Pfam" id="PF04438">
    <property type="entry name" value="zf-HIT"/>
    <property type="match status" value="1"/>
</dbReference>
<feature type="region of interest" description="Disordered" evidence="14">
    <location>
        <begin position="214"/>
        <end position="271"/>
    </location>
</feature>
<keyword evidence="6" id="KW-0862">Zinc</keyword>
<evidence type="ECO:0000256" key="8">
    <source>
        <dbReference type="ARBA" id="ARBA00049598"/>
    </source>
</evidence>
<evidence type="ECO:0000259" key="15">
    <source>
        <dbReference type="PROSITE" id="PS51083"/>
    </source>
</evidence>
<keyword evidence="1" id="KW-1017">Isopeptide bond</keyword>
<sequence length="404" mass="44964">MWLACRFRQPEFGTRYTTPSSSKVCIVMQESNNSPLLTDLCAICHTDPIKYTCPRCGIHTCSLPCVKRHKAWAQCSGIRDPAAYKKRSDLATPSAVDQDFNFITSVERSLQRADELVSDKGIHLAPSGIARGSHGTKRKFDVEVEERGIRLIKAPQGLSRSKQNKSHWAGQHKCLMWTTEWLYFDGEKRIHNVTELRTVGEAFVNIFGKNTIRKKRKRSDAQSTAAPVLPAEAHNEHTPTDAVQGSATSEAKDEGLQAESKDDNPAEDGQGVVKSAVTSDNAAAQVPEVSQLCQDLHFYLLKPNTVSKHKCLIPVSPTSTLQDVLRDKTILEFPTFYIRQEAPENLPEPFITEEKYDQVYGSEVTANLPTYAPPDNLDETEKVSSLPNIDEKTVLEVLQKDLAG</sequence>
<proteinExistence type="inferred from homology"/>
<keyword evidence="2" id="KW-0690">Ribosome biogenesis</keyword>
<evidence type="ECO:0000256" key="2">
    <source>
        <dbReference type="ARBA" id="ARBA00022517"/>
    </source>
</evidence>
<comment type="subunit">
    <text evidence="10">Interacts with FBL, SNU13, NOP58, NUFIP1, RUVBL1, RUVBL2 and TAF9. Interacts (via HIT-type zinc finger) with the RUVBL1/RUVBL2 complex in the presence of ADP.</text>
</comment>
<evidence type="ECO:0000256" key="13">
    <source>
        <dbReference type="PROSITE-ProRule" id="PRU00453"/>
    </source>
</evidence>
<keyword evidence="5 13" id="KW-0863">Zinc-finger</keyword>
<keyword evidence="4" id="KW-0479">Metal-binding</keyword>
<evidence type="ECO:0000313" key="17">
    <source>
        <dbReference type="Proteomes" id="UP001161757"/>
    </source>
</evidence>
<dbReference type="EMBL" id="JAJGCB010000003">
    <property type="protein sequence ID" value="KAJ8994233.1"/>
    <property type="molecule type" value="Genomic_DNA"/>
</dbReference>
<dbReference type="Proteomes" id="UP001161757">
    <property type="component" value="Unassembled WGS sequence"/>
</dbReference>
<comment type="function">
    <text evidence="8">Required for box C/D snoRNAs accumulation involved in snoRNA processing, snoRNA transport to the nucleolus and ribosome biogenesis.</text>
</comment>
<evidence type="ECO:0000256" key="1">
    <source>
        <dbReference type="ARBA" id="ARBA00022499"/>
    </source>
</evidence>
<keyword evidence="7" id="KW-0832">Ubl conjugation</keyword>
<evidence type="ECO:0000313" key="16">
    <source>
        <dbReference type="EMBL" id="KAJ8994233.1"/>
    </source>
</evidence>
<evidence type="ECO:0000256" key="9">
    <source>
        <dbReference type="ARBA" id="ARBA00049654"/>
    </source>
</evidence>
<dbReference type="InterPro" id="IPR051639">
    <property type="entry name" value="BCD1"/>
</dbReference>
<organism evidence="16 17">
    <name type="scientific">Exophiala dermatitidis</name>
    <name type="common">Black yeast-like fungus</name>
    <name type="synonym">Wangiella dermatitidis</name>
    <dbReference type="NCBI Taxonomy" id="5970"/>
    <lineage>
        <taxon>Eukaryota</taxon>
        <taxon>Fungi</taxon>
        <taxon>Dikarya</taxon>
        <taxon>Ascomycota</taxon>
        <taxon>Pezizomycotina</taxon>
        <taxon>Eurotiomycetes</taxon>
        <taxon>Chaetothyriomycetidae</taxon>
        <taxon>Chaetothyriales</taxon>
        <taxon>Herpotrichiellaceae</taxon>
        <taxon>Exophiala</taxon>
    </lineage>
</organism>
<keyword evidence="3" id="KW-0597">Phosphoprotein</keyword>
<evidence type="ECO:0000256" key="12">
    <source>
        <dbReference type="ARBA" id="ARBA00077531"/>
    </source>
</evidence>
<dbReference type="GO" id="GO:0008270">
    <property type="term" value="F:zinc ion binding"/>
    <property type="evidence" value="ECO:0007669"/>
    <property type="project" value="UniProtKB-UniRule"/>
</dbReference>
<dbReference type="GO" id="GO:0070761">
    <property type="term" value="C:pre-snoRNP complex"/>
    <property type="evidence" value="ECO:0007669"/>
    <property type="project" value="TreeGrafter"/>
</dbReference>
<evidence type="ECO:0000256" key="11">
    <source>
        <dbReference type="ARBA" id="ARBA00068630"/>
    </source>
</evidence>
<dbReference type="GO" id="GO:0048254">
    <property type="term" value="P:snoRNA localization"/>
    <property type="evidence" value="ECO:0007669"/>
    <property type="project" value="TreeGrafter"/>
</dbReference>
<dbReference type="GO" id="GO:0000492">
    <property type="term" value="P:box C/D snoRNP assembly"/>
    <property type="evidence" value="ECO:0007669"/>
    <property type="project" value="TreeGrafter"/>
</dbReference>
<reference evidence="16" key="1">
    <citation type="submission" date="2023-01" db="EMBL/GenBank/DDBJ databases">
        <title>Exophiala dermititidis isolated from Cystic Fibrosis Patient.</title>
        <authorList>
            <person name="Kurbessoian T."/>
            <person name="Crocker A."/>
            <person name="Murante D."/>
            <person name="Hogan D.A."/>
            <person name="Stajich J.E."/>
        </authorList>
    </citation>
    <scope>NUCLEOTIDE SEQUENCE</scope>
    <source>
        <strain evidence="16">Ex8</strain>
    </source>
</reference>
<evidence type="ECO:0000256" key="6">
    <source>
        <dbReference type="ARBA" id="ARBA00022833"/>
    </source>
</evidence>
<evidence type="ECO:0000256" key="3">
    <source>
        <dbReference type="ARBA" id="ARBA00022553"/>
    </source>
</evidence>
<dbReference type="PROSITE" id="PS51083">
    <property type="entry name" value="ZF_HIT"/>
    <property type="match status" value="1"/>
</dbReference>
<feature type="compositionally biased region" description="Basic and acidic residues" evidence="14">
    <location>
        <begin position="250"/>
        <end position="264"/>
    </location>
</feature>
<dbReference type="AlphaFoldDB" id="A0AAN6EZN9"/>
<dbReference type="CDD" id="cd23023">
    <property type="entry name" value="zf-HIT_BCD1"/>
    <property type="match status" value="1"/>
</dbReference>
<dbReference type="SUPFAM" id="SSF144232">
    <property type="entry name" value="HIT/MYND zinc finger-like"/>
    <property type="match status" value="1"/>
</dbReference>
<comment type="similarity">
    <text evidence="9">Belongs to the BCD1 family.</text>
</comment>
<dbReference type="GO" id="GO:0000463">
    <property type="term" value="P:maturation of LSU-rRNA from tricistronic rRNA transcript (SSU-rRNA, 5.8S rRNA, LSU-rRNA)"/>
    <property type="evidence" value="ECO:0007669"/>
    <property type="project" value="TreeGrafter"/>
</dbReference>
<dbReference type="GO" id="GO:0005634">
    <property type="term" value="C:nucleus"/>
    <property type="evidence" value="ECO:0007669"/>
    <property type="project" value="TreeGrafter"/>
</dbReference>
<evidence type="ECO:0000256" key="14">
    <source>
        <dbReference type="SAM" id="MobiDB-lite"/>
    </source>
</evidence>
<accession>A0AAN6EZN9</accession>
<dbReference type="FunFam" id="3.30.60.190:FF:000001">
    <property type="entry name" value="box C/D snoRNA protein 1"/>
    <property type="match status" value="1"/>
</dbReference>
<dbReference type="InterPro" id="IPR057721">
    <property type="entry name" value="BCD1_alpha/beta"/>
</dbReference>
<feature type="domain" description="HIT-type" evidence="15">
    <location>
        <begin position="41"/>
        <end position="75"/>
    </location>
</feature>
<evidence type="ECO:0000256" key="7">
    <source>
        <dbReference type="ARBA" id="ARBA00022843"/>
    </source>
</evidence>
<dbReference type="PANTHER" id="PTHR13483:SF11">
    <property type="entry name" value="ZINC FINGER HIT DOMAIN-CONTAINING PROTEIN 3"/>
    <property type="match status" value="1"/>
</dbReference>
<evidence type="ECO:0000256" key="5">
    <source>
        <dbReference type="ARBA" id="ARBA00022771"/>
    </source>
</evidence>
<protein>
    <recommendedName>
        <fullName evidence="11">Box C/D snoRNA protein 1</fullName>
    </recommendedName>
    <alternativeName>
        <fullName evidence="12">Zinc finger HIT domain-containing protein 6</fullName>
    </alternativeName>
</protein>
<evidence type="ECO:0000256" key="4">
    <source>
        <dbReference type="ARBA" id="ARBA00022723"/>
    </source>
</evidence>
<dbReference type="PANTHER" id="PTHR13483">
    <property type="entry name" value="BOX C_D SNORNA PROTEIN 1-RELATED"/>
    <property type="match status" value="1"/>
</dbReference>
<gene>
    <name evidence="16" type="ORF">HRR80_002729</name>
</gene>
<comment type="caution">
    <text evidence="16">The sequence shown here is derived from an EMBL/GenBank/DDBJ whole genome shotgun (WGS) entry which is preliminary data.</text>
</comment>
<dbReference type="Gene3D" id="3.30.60.190">
    <property type="match status" value="1"/>
</dbReference>
<dbReference type="InterPro" id="IPR007529">
    <property type="entry name" value="Znf_HIT"/>
</dbReference>